<sequence>MRALALLWGCLALRASAALTCPKEMSGFEGDTVTLRCTYESELRTHPKYWCREVGVFISRCSSKIFSGENSQDVMEGRVSIRDSPGELALVVSLRGLTLKDSGKYWCGAQRLGPDEACPVSLTVVPATAPEATAPEATAPDAAAASPPAGSSRPTTQPDSSSSAVGDPGPASSSHSSMPSVSIPTTRLLAPILVLLALLLAAGLIALSTHMLWGWRQALWAEDAQRGEKVHLPAAGVGSPPAALPLDSVSPGQERGAAIPVFPGASEDKRLGAGCQLGPQGHRGQPCRIPQLPCPLLPGLLQETCCLSQARREEEAPAQAPEAEETSAPCRSEEEEEEEEEEPDPAKFIAV</sequence>
<evidence type="ECO:0000256" key="6">
    <source>
        <dbReference type="SAM" id="SignalP"/>
    </source>
</evidence>
<dbReference type="SUPFAM" id="SSF48726">
    <property type="entry name" value="Immunoglobulin"/>
    <property type="match status" value="1"/>
</dbReference>
<name>A0AAX6R5U7_HETGA</name>
<evidence type="ECO:0000256" key="5">
    <source>
        <dbReference type="SAM" id="Phobius"/>
    </source>
</evidence>
<dbReference type="GO" id="GO:0004888">
    <property type="term" value="F:transmembrane signaling receptor activity"/>
    <property type="evidence" value="ECO:0007669"/>
    <property type="project" value="TreeGrafter"/>
</dbReference>
<feature type="signal peptide" evidence="6">
    <location>
        <begin position="1"/>
        <end position="18"/>
    </location>
</feature>
<dbReference type="InterPro" id="IPR013106">
    <property type="entry name" value="Ig_V-set"/>
</dbReference>
<dbReference type="PANTHER" id="PTHR11860:SF62">
    <property type="entry name" value="CMRF35-LIKE MOLECULE 9"/>
    <property type="match status" value="1"/>
</dbReference>
<dbReference type="RefSeq" id="XP_012933077.1">
    <property type="nucleotide sequence ID" value="XM_013077623.2"/>
</dbReference>
<proteinExistence type="predicted"/>
<dbReference type="PROSITE" id="PS50835">
    <property type="entry name" value="IG_LIKE"/>
    <property type="match status" value="1"/>
</dbReference>
<dbReference type="GO" id="GO:0005886">
    <property type="term" value="C:plasma membrane"/>
    <property type="evidence" value="ECO:0007669"/>
    <property type="project" value="UniProtKB-SubCell"/>
</dbReference>
<dbReference type="InterPro" id="IPR013783">
    <property type="entry name" value="Ig-like_fold"/>
</dbReference>
<evidence type="ECO:0000256" key="2">
    <source>
        <dbReference type="ARBA" id="ARBA00022692"/>
    </source>
</evidence>
<dbReference type="Proteomes" id="UP000694906">
    <property type="component" value="Unplaced"/>
</dbReference>
<dbReference type="Pfam" id="PF07686">
    <property type="entry name" value="V-set"/>
    <property type="match status" value="1"/>
</dbReference>
<dbReference type="PANTHER" id="PTHR11860">
    <property type="entry name" value="POLYMERIC-IMMUNOGLOBULIN RECEPTOR"/>
    <property type="match status" value="1"/>
</dbReference>
<dbReference type="InterPro" id="IPR007110">
    <property type="entry name" value="Ig-like_dom"/>
</dbReference>
<dbReference type="GeneID" id="101699517"/>
<evidence type="ECO:0000259" key="7">
    <source>
        <dbReference type="PROSITE" id="PS50835"/>
    </source>
</evidence>
<dbReference type="Gene3D" id="2.60.40.10">
    <property type="entry name" value="Immunoglobulins"/>
    <property type="match status" value="1"/>
</dbReference>
<evidence type="ECO:0000256" key="3">
    <source>
        <dbReference type="ARBA" id="ARBA00023136"/>
    </source>
</evidence>
<feature type="compositionally biased region" description="Acidic residues" evidence="4">
    <location>
        <begin position="333"/>
        <end position="343"/>
    </location>
</feature>
<feature type="chain" id="PRO_5043881579" evidence="6">
    <location>
        <begin position="19"/>
        <end position="351"/>
    </location>
</feature>
<feature type="transmembrane region" description="Helical" evidence="5">
    <location>
        <begin position="188"/>
        <end position="207"/>
    </location>
</feature>
<dbReference type="InterPro" id="IPR050671">
    <property type="entry name" value="CD300_family_receptors"/>
</dbReference>
<protein>
    <submittedName>
        <fullName evidence="9">CMRF35-like molecule 9 isoform X1</fullName>
    </submittedName>
</protein>
<keyword evidence="5" id="KW-1133">Transmembrane helix</keyword>
<keyword evidence="2 5" id="KW-0812">Transmembrane</keyword>
<evidence type="ECO:0000256" key="1">
    <source>
        <dbReference type="ARBA" id="ARBA00004162"/>
    </source>
</evidence>
<keyword evidence="3 5" id="KW-0472">Membrane</keyword>
<evidence type="ECO:0000313" key="9">
    <source>
        <dbReference type="RefSeq" id="XP_012933077.1"/>
    </source>
</evidence>
<evidence type="ECO:0000313" key="8">
    <source>
        <dbReference type="Proteomes" id="UP000694906"/>
    </source>
</evidence>
<dbReference type="InterPro" id="IPR036179">
    <property type="entry name" value="Ig-like_dom_sf"/>
</dbReference>
<dbReference type="InterPro" id="IPR003599">
    <property type="entry name" value="Ig_sub"/>
</dbReference>
<organism evidence="8 9">
    <name type="scientific">Heterocephalus glaber</name>
    <name type="common">Naked mole rat</name>
    <dbReference type="NCBI Taxonomy" id="10181"/>
    <lineage>
        <taxon>Eukaryota</taxon>
        <taxon>Metazoa</taxon>
        <taxon>Chordata</taxon>
        <taxon>Craniata</taxon>
        <taxon>Vertebrata</taxon>
        <taxon>Euteleostomi</taxon>
        <taxon>Mammalia</taxon>
        <taxon>Eutheria</taxon>
        <taxon>Euarchontoglires</taxon>
        <taxon>Glires</taxon>
        <taxon>Rodentia</taxon>
        <taxon>Hystricomorpha</taxon>
        <taxon>Bathyergidae</taxon>
        <taxon>Heterocephalus</taxon>
    </lineage>
</organism>
<feature type="compositionally biased region" description="Low complexity" evidence="4">
    <location>
        <begin position="168"/>
        <end position="181"/>
    </location>
</feature>
<keyword evidence="6" id="KW-0732">Signal</keyword>
<feature type="domain" description="Ig-like" evidence="7">
    <location>
        <begin position="29"/>
        <end position="123"/>
    </location>
</feature>
<gene>
    <name evidence="9" type="primary">Cd300lg</name>
</gene>
<feature type="compositionally biased region" description="Low complexity" evidence="4">
    <location>
        <begin position="133"/>
        <end position="156"/>
    </location>
</feature>
<reference evidence="9" key="1">
    <citation type="submission" date="2025-08" db="UniProtKB">
        <authorList>
            <consortium name="RefSeq"/>
        </authorList>
    </citation>
    <scope>IDENTIFICATION</scope>
</reference>
<feature type="region of interest" description="Disordered" evidence="4">
    <location>
        <begin position="133"/>
        <end position="181"/>
    </location>
</feature>
<accession>A0AAX6R5U7</accession>
<comment type="subcellular location">
    <subcellularLocation>
        <location evidence="1">Cell membrane</location>
        <topology evidence="1">Single-pass membrane protein</topology>
    </subcellularLocation>
</comment>
<evidence type="ECO:0000256" key="4">
    <source>
        <dbReference type="SAM" id="MobiDB-lite"/>
    </source>
</evidence>
<dbReference type="SMART" id="SM00409">
    <property type="entry name" value="IG"/>
    <property type="match status" value="1"/>
</dbReference>
<feature type="region of interest" description="Disordered" evidence="4">
    <location>
        <begin position="310"/>
        <end position="351"/>
    </location>
</feature>
<keyword evidence="8" id="KW-1185">Reference proteome</keyword>
<dbReference type="CTD" id="146894"/>
<dbReference type="AlphaFoldDB" id="A0AAX6R5U7"/>